<dbReference type="InterPro" id="IPR036942">
    <property type="entry name" value="Beta-barrel_TonB_sf"/>
</dbReference>
<evidence type="ECO:0000256" key="11">
    <source>
        <dbReference type="RuleBase" id="RU003357"/>
    </source>
</evidence>
<dbReference type="GO" id="GO:0009279">
    <property type="term" value="C:cell outer membrane"/>
    <property type="evidence" value="ECO:0007669"/>
    <property type="project" value="UniProtKB-SubCell"/>
</dbReference>
<dbReference type="Pfam" id="PF00593">
    <property type="entry name" value="TonB_dep_Rec_b-barrel"/>
    <property type="match status" value="1"/>
</dbReference>
<dbReference type="EMBL" id="CP119075">
    <property type="protein sequence ID" value="WED65505.1"/>
    <property type="molecule type" value="Genomic_DNA"/>
</dbReference>
<gene>
    <name evidence="15" type="ORF">PXH66_01410</name>
</gene>
<evidence type="ECO:0000256" key="3">
    <source>
        <dbReference type="ARBA" id="ARBA00022448"/>
    </source>
</evidence>
<evidence type="ECO:0000256" key="2">
    <source>
        <dbReference type="ARBA" id="ARBA00009810"/>
    </source>
</evidence>
<keyword evidence="3 10" id="KW-0813">Transport</keyword>
<keyword evidence="6 12" id="KW-0732">Signal</keyword>
<dbReference type="InterPro" id="IPR012910">
    <property type="entry name" value="Plug_dom"/>
</dbReference>
<evidence type="ECO:0000256" key="12">
    <source>
        <dbReference type="SAM" id="SignalP"/>
    </source>
</evidence>
<keyword evidence="15" id="KW-0675">Receptor</keyword>
<dbReference type="KEGG" id="slom:PXH66_01410"/>
<evidence type="ECO:0000256" key="1">
    <source>
        <dbReference type="ARBA" id="ARBA00004571"/>
    </source>
</evidence>
<dbReference type="SUPFAM" id="SSF56935">
    <property type="entry name" value="Porins"/>
    <property type="match status" value="1"/>
</dbReference>
<dbReference type="GO" id="GO:0044718">
    <property type="term" value="P:siderophore transmembrane transport"/>
    <property type="evidence" value="ECO:0007669"/>
    <property type="project" value="TreeGrafter"/>
</dbReference>
<feature type="domain" description="TonB-dependent receptor plug" evidence="14">
    <location>
        <begin position="52"/>
        <end position="148"/>
    </location>
</feature>
<dbReference type="PROSITE" id="PS01156">
    <property type="entry name" value="TONB_DEPENDENT_REC_2"/>
    <property type="match status" value="1"/>
</dbReference>
<dbReference type="Proteomes" id="UP001218638">
    <property type="component" value="Chromosome"/>
</dbReference>
<dbReference type="InterPro" id="IPR037066">
    <property type="entry name" value="Plug_dom_sf"/>
</dbReference>
<dbReference type="GO" id="GO:0015344">
    <property type="term" value="F:siderophore uptake transmembrane transporter activity"/>
    <property type="evidence" value="ECO:0007669"/>
    <property type="project" value="TreeGrafter"/>
</dbReference>
<dbReference type="Gene3D" id="2.170.130.10">
    <property type="entry name" value="TonB-dependent receptor, plug domain"/>
    <property type="match status" value="1"/>
</dbReference>
<name>A0AAE9ZUS8_9BACT</name>
<evidence type="ECO:0000313" key="16">
    <source>
        <dbReference type="Proteomes" id="UP001218638"/>
    </source>
</evidence>
<evidence type="ECO:0000313" key="15">
    <source>
        <dbReference type="EMBL" id="WED65505.1"/>
    </source>
</evidence>
<dbReference type="InterPro" id="IPR039426">
    <property type="entry name" value="TonB-dep_rcpt-like"/>
</dbReference>
<evidence type="ECO:0000256" key="5">
    <source>
        <dbReference type="ARBA" id="ARBA00022692"/>
    </source>
</evidence>
<keyword evidence="16" id="KW-1185">Reference proteome</keyword>
<evidence type="ECO:0000256" key="7">
    <source>
        <dbReference type="ARBA" id="ARBA00023077"/>
    </source>
</evidence>
<dbReference type="CDD" id="cd01347">
    <property type="entry name" value="ligand_gated_channel"/>
    <property type="match status" value="1"/>
</dbReference>
<feature type="signal peptide" evidence="12">
    <location>
        <begin position="1"/>
        <end position="21"/>
    </location>
</feature>
<evidence type="ECO:0000259" key="13">
    <source>
        <dbReference type="Pfam" id="PF00593"/>
    </source>
</evidence>
<dbReference type="PROSITE" id="PS52016">
    <property type="entry name" value="TONB_DEPENDENT_REC_3"/>
    <property type="match status" value="1"/>
</dbReference>
<evidence type="ECO:0000256" key="8">
    <source>
        <dbReference type="ARBA" id="ARBA00023136"/>
    </source>
</evidence>
<dbReference type="PANTHER" id="PTHR30069:SF41">
    <property type="entry name" value="HEME_HEMOPEXIN UTILIZATION PROTEIN C"/>
    <property type="match status" value="1"/>
</dbReference>
<dbReference type="PANTHER" id="PTHR30069">
    <property type="entry name" value="TONB-DEPENDENT OUTER MEMBRANE RECEPTOR"/>
    <property type="match status" value="1"/>
</dbReference>
<evidence type="ECO:0000256" key="9">
    <source>
        <dbReference type="ARBA" id="ARBA00023237"/>
    </source>
</evidence>
<evidence type="ECO:0000259" key="14">
    <source>
        <dbReference type="Pfam" id="PF07715"/>
    </source>
</evidence>
<evidence type="ECO:0000256" key="4">
    <source>
        <dbReference type="ARBA" id="ARBA00022452"/>
    </source>
</evidence>
<evidence type="ECO:0000256" key="10">
    <source>
        <dbReference type="PROSITE-ProRule" id="PRU01360"/>
    </source>
</evidence>
<dbReference type="AlphaFoldDB" id="A0AAE9ZUS8"/>
<dbReference type="Pfam" id="PF07715">
    <property type="entry name" value="Plug"/>
    <property type="match status" value="1"/>
</dbReference>
<dbReference type="InterPro" id="IPR010917">
    <property type="entry name" value="TonB_rcpt_CS"/>
</dbReference>
<organism evidence="15 16">
    <name type="scientific">Synoicihabitans lomoniglobus</name>
    <dbReference type="NCBI Taxonomy" id="2909285"/>
    <lineage>
        <taxon>Bacteria</taxon>
        <taxon>Pseudomonadati</taxon>
        <taxon>Verrucomicrobiota</taxon>
        <taxon>Opitutia</taxon>
        <taxon>Opitutales</taxon>
        <taxon>Opitutaceae</taxon>
        <taxon>Synoicihabitans</taxon>
    </lineage>
</organism>
<dbReference type="InterPro" id="IPR000531">
    <property type="entry name" value="Beta-barrel_TonB"/>
</dbReference>
<dbReference type="Gene3D" id="2.40.170.20">
    <property type="entry name" value="TonB-dependent receptor, beta-barrel domain"/>
    <property type="match status" value="1"/>
</dbReference>
<keyword evidence="8 10" id="KW-0472">Membrane</keyword>
<accession>A0AAE9ZUS8</accession>
<proteinExistence type="inferred from homology"/>
<feature type="chain" id="PRO_5042019294" evidence="12">
    <location>
        <begin position="22"/>
        <end position="665"/>
    </location>
</feature>
<feature type="domain" description="TonB-dependent receptor-like beta-barrel" evidence="13">
    <location>
        <begin position="234"/>
        <end position="627"/>
    </location>
</feature>
<protein>
    <submittedName>
        <fullName evidence="15">TonB-dependent receptor</fullName>
    </submittedName>
</protein>
<comment type="similarity">
    <text evidence="2 10 11">Belongs to the TonB-dependent receptor family.</text>
</comment>
<keyword evidence="4 10" id="KW-1134">Transmembrane beta strand</keyword>
<keyword evidence="9 10" id="KW-0998">Cell outer membrane</keyword>
<dbReference type="RefSeq" id="WP_330928711.1">
    <property type="nucleotide sequence ID" value="NZ_CP119075.1"/>
</dbReference>
<comment type="subcellular location">
    <subcellularLocation>
        <location evidence="1 10">Cell outer membrane</location>
        <topology evidence="1 10">Multi-pass membrane protein</topology>
    </subcellularLocation>
</comment>
<reference evidence="15" key="1">
    <citation type="submission" date="2023-03" db="EMBL/GenBank/DDBJ databases">
        <title>Lomoglobus Profundus gen. nov., sp. nov., a novel member of the phylum Verrucomicrobia, isolated from deep-marine sediment of South China Sea.</title>
        <authorList>
            <person name="Ahmad T."/>
            <person name="Ishaq S.E."/>
            <person name="Wang F."/>
        </authorList>
    </citation>
    <scope>NUCLEOTIDE SEQUENCE</scope>
    <source>
        <strain evidence="15">LMO-M01</strain>
    </source>
</reference>
<keyword evidence="7 11" id="KW-0798">TonB box</keyword>
<evidence type="ECO:0000256" key="6">
    <source>
        <dbReference type="ARBA" id="ARBA00022729"/>
    </source>
</evidence>
<keyword evidence="5 10" id="KW-0812">Transmembrane</keyword>
<sequence length="665" mass="71164">MNLKPYFFTALATLAPSAAFAQTTAPSEDDIVDLAPVIVTGETYAFGAQKLITVTSDELDRLQPVDLEDVFSQDPSVRVGGGIGVAEKIYVRGIEDKLLHVSIDGAPQGGYLSHHQSQFTVEPELLKYVEVEPGPGGALQGPGALAGAIRFVTKDANDFLAPGQTAGAFTKATYLSNGDGLKLTGALYGRAGDNVTLLAAYTWLDIGDYDAGEGTLVDYSAHEQTRAFVKGTATSDDGAHTFTLSFESIEDEGTFRHRPNFFGYFNHPVAPNIPVDMTFGRDTVTASYTQSINDEDHGLSAVAYFSDNTTDRAGQYNMGYASVGLDVRYADTYAGGTHRVTYGADYRDDTLEFTGGGSITGFARPLNYVTIPDETVNIFGAYVQDLWQATDAVEVALGARFDSYDYEDKDGNNYSDTGISPSLGVAVDLGEGFSLNASYGLAYRGPTVIDAITANEGTITNASDIDGEQATNGEFGLSYTHGVFTFAATVYRQEIDDVIVNSSLNEPGLRGNGGKLKVDGYDLSAAARWGGFNASLAVSQSDPELNGSPLTDVSFGLGSAYGRAWTAAFDYTFNDVPVRLGWNIDLVESFDEVPAGLPAKDGYDIHGVFAEWRPHDRLTLVASVHNLFDIAYTDQATAGYNSQLQRIAGLPAAGRDFRLSASFKF</sequence>